<evidence type="ECO:0000256" key="2">
    <source>
        <dbReference type="ARBA" id="ARBA00022679"/>
    </source>
</evidence>
<evidence type="ECO:0000259" key="6">
    <source>
        <dbReference type="Pfam" id="PF10091"/>
    </source>
</evidence>
<feature type="domain" description="Glycosyl hydrolase 94 catalytic" evidence="7">
    <location>
        <begin position="2264"/>
        <end position="2695"/>
    </location>
</feature>
<proteinExistence type="predicted"/>
<dbReference type="InterPro" id="IPR019282">
    <property type="entry name" value="Glycoamylase-like_cons_dom"/>
</dbReference>
<evidence type="ECO:0000313" key="8">
    <source>
        <dbReference type="EMBL" id="MDT8997745.1"/>
    </source>
</evidence>
<accession>A0ABU3P592</accession>
<feature type="transmembrane region" description="Helical" evidence="4">
    <location>
        <begin position="827"/>
        <end position="846"/>
    </location>
</feature>
<evidence type="ECO:0000256" key="4">
    <source>
        <dbReference type="SAM" id="Phobius"/>
    </source>
</evidence>
<dbReference type="InterPro" id="IPR012341">
    <property type="entry name" value="6hp_glycosidase-like_sf"/>
</dbReference>
<dbReference type="InterPro" id="IPR052047">
    <property type="entry name" value="GH94_Enzymes"/>
</dbReference>
<organism evidence="8 9">
    <name type="scientific">Roseateles aquae</name>
    <dbReference type="NCBI Taxonomy" id="3077235"/>
    <lineage>
        <taxon>Bacteria</taxon>
        <taxon>Pseudomonadati</taxon>
        <taxon>Pseudomonadota</taxon>
        <taxon>Betaproteobacteria</taxon>
        <taxon>Burkholderiales</taxon>
        <taxon>Sphaerotilaceae</taxon>
        <taxon>Roseateles</taxon>
    </lineage>
</organism>
<dbReference type="SUPFAM" id="SSF48208">
    <property type="entry name" value="Six-hairpin glycosidases"/>
    <property type="match status" value="1"/>
</dbReference>
<dbReference type="Pfam" id="PF10091">
    <property type="entry name" value="Glycoamylase"/>
    <property type="match status" value="1"/>
</dbReference>
<feature type="transmembrane region" description="Helical" evidence="4">
    <location>
        <begin position="454"/>
        <end position="479"/>
    </location>
</feature>
<comment type="caution">
    <text evidence="8">The sequence shown here is derived from an EMBL/GenBank/DDBJ whole genome shotgun (WGS) entry which is preliminary data.</text>
</comment>
<gene>
    <name evidence="8" type="ORF">RQP53_00485</name>
</gene>
<dbReference type="Proteomes" id="UP001246372">
    <property type="component" value="Unassembled WGS sequence"/>
</dbReference>
<evidence type="ECO:0000256" key="1">
    <source>
        <dbReference type="ARBA" id="ARBA00022676"/>
    </source>
</evidence>
<dbReference type="Gene3D" id="1.50.10.10">
    <property type="match status" value="1"/>
</dbReference>
<feature type="transmembrane region" description="Helical" evidence="4">
    <location>
        <begin position="418"/>
        <end position="442"/>
    </location>
</feature>
<evidence type="ECO:0000259" key="7">
    <source>
        <dbReference type="Pfam" id="PF17167"/>
    </source>
</evidence>
<dbReference type="PANTHER" id="PTHR37469:SF2">
    <property type="entry name" value="CELLOBIONIC ACID PHOSPHORYLASE"/>
    <property type="match status" value="1"/>
</dbReference>
<dbReference type="SMART" id="SM01068">
    <property type="entry name" value="CBM_X"/>
    <property type="match status" value="2"/>
</dbReference>
<keyword evidence="4" id="KW-0812">Transmembrane</keyword>
<evidence type="ECO:0000313" key="9">
    <source>
        <dbReference type="Proteomes" id="UP001246372"/>
    </source>
</evidence>
<protein>
    <submittedName>
        <fullName evidence="8">Glucoamylase family protein</fullName>
    </submittedName>
</protein>
<dbReference type="InterPro" id="IPR033432">
    <property type="entry name" value="GH94_catalytic"/>
</dbReference>
<feature type="domain" description="Glycoamylase-like" evidence="6">
    <location>
        <begin position="1197"/>
        <end position="1391"/>
    </location>
</feature>
<keyword evidence="4" id="KW-0472">Membrane</keyword>
<dbReference type="RefSeq" id="WP_315647966.1">
    <property type="nucleotide sequence ID" value="NZ_JAVXZY010000001.1"/>
</dbReference>
<feature type="region of interest" description="Disordered" evidence="3">
    <location>
        <begin position="1653"/>
        <end position="1672"/>
    </location>
</feature>
<feature type="transmembrane region" description="Helical" evidence="4">
    <location>
        <begin position="852"/>
        <end position="871"/>
    </location>
</feature>
<keyword evidence="2" id="KW-0808">Transferase</keyword>
<feature type="domain" description="Glycosyl hydrolase 94 supersandwich" evidence="5">
    <location>
        <begin position="1457"/>
        <end position="1725"/>
    </location>
</feature>
<keyword evidence="1" id="KW-0328">Glycosyltransferase</keyword>
<dbReference type="Pfam" id="PF17167">
    <property type="entry name" value="Glyco_hydro_94"/>
    <property type="match status" value="1"/>
</dbReference>
<dbReference type="InterPro" id="IPR037018">
    <property type="entry name" value="GH65_N"/>
</dbReference>
<feature type="compositionally biased region" description="Basic and acidic residues" evidence="3">
    <location>
        <begin position="1653"/>
        <end position="1670"/>
    </location>
</feature>
<name>A0ABU3P592_9BURK</name>
<dbReference type="Gene3D" id="1.50.10.140">
    <property type="match status" value="1"/>
</dbReference>
<feature type="transmembrane region" description="Helical" evidence="4">
    <location>
        <begin position="962"/>
        <end position="994"/>
    </location>
</feature>
<dbReference type="InterPro" id="IPR010383">
    <property type="entry name" value="Glyco_hydrolase_94_b-supersand"/>
</dbReference>
<dbReference type="Gene3D" id="2.60.420.10">
    <property type="entry name" value="Maltose phosphorylase, domain 3"/>
    <property type="match status" value="1"/>
</dbReference>
<evidence type="ECO:0000259" key="5">
    <source>
        <dbReference type="Pfam" id="PF06165"/>
    </source>
</evidence>
<dbReference type="EMBL" id="JAVXZY010000001">
    <property type="protein sequence ID" value="MDT8997745.1"/>
    <property type="molecule type" value="Genomic_DNA"/>
</dbReference>
<evidence type="ECO:0000256" key="3">
    <source>
        <dbReference type="SAM" id="MobiDB-lite"/>
    </source>
</evidence>
<feature type="domain" description="Glycosyl hydrolase 94 supersandwich" evidence="5">
    <location>
        <begin position="1976"/>
        <end position="2240"/>
    </location>
</feature>
<dbReference type="PANTHER" id="PTHR37469">
    <property type="entry name" value="CELLOBIONIC ACID PHOSPHORYLASE-RELATED"/>
    <property type="match status" value="1"/>
</dbReference>
<dbReference type="Pfam" id="PF06165">
    <property type="entry name" value="GH94_b-supersand"/>
    <property type="match status" value="2"/>
</dbReference>
<sequence>MLHAARGVLAAPIRAEIFGAARFRQHGHSLGLAQAATLTAARSAAFFPRLHDNIRVLTEAHHYIGLQERSGHHVSPAGEWLLDNFHIVQLQLAQIHEGLPRRYFRHLPVLLDEHLAGLPRVYGMAWALVAHTDSAIDACLLAEFLSAYQQSRELTLGELWALPTSLRVVLIENLRRLAERVAAAKAARELANLCADQWASEGAAQSLASLPLMAERGVQPVFALQLLQRLQPEPGLAVGMVSALPAQNGSQPGAEPAHPLAELARQLALLLPDPGAARLAQQAEEAADNLSVSNAITALRHLGDIDWRSLIAQSSALMLLMRESSAFCAEHDDTQDASLHEIEALSRHRPEALSELHIARQLLGLMAAAAPADEQGAVQASPAYWLNGAGRPALLQALGLRPAWWQLRWRSEPQLRRLLLPLYLGTLAVVSLLLGAGLLASLSERRGALPLGVGAELLLGLCLLWPLAEAVIAVANRLISETLRPHRLPRLALKNGIAAADRVLLVLPVLIGSAAAVPALVRQLQRHYLANREQQAQFALLSDFSDAATEHCSNDESILQTALQAIEALEAAHPRADGERRFLLLHRRRRWSDTEQCWMGWERKRGKLEQLVAWLSGQAHSGFIDLGPASQPLAGTPYLLTLDSDTGLPPGALRELIAVAAHPLNRPRLNAAGTQVLSGYGILQPRLSTRLPLLRDATPFHWLFAGHCGVDPYSAASSEVYHDLFDEGSFSGKGLLHVPTLQALLAARLPTGQVLSHDLLEGAICRCGGVSDISLIEDAPLHADVAASRLHRWTRGDWQLLPLLWRAGHYRLAALNRWKLLDNLRRSLVAPFSLGLLLLALGPGWLPPSLALAVVLAAWASGPLLGGLAALTPSRQGIALAHFYREAALDLARVLLASLWQLALLLQQSALQLDAISRALWRQFISRRQLLQWTTAEAAQAAASSAWPVLWRAHRRVSLATLLLATLLIAFGQAPLWTLALTLLWAGTPAWIFWASRPLPRPASSLSAAQRDYLQQLAHDTWQLFERHVNAASHDLPPDNVQLLPALMVAERTSPTNIGLYLLSLASAQRFGWLDAEEMAARAERCMATLALLPRHRGHFLNWYDTRTLAVLAPAYVSTVDSGNLCAHLLALAGACEELLPLQGAALRHRLQQLAGNARELAEAAEFGFLYDSRRRLFHIGYRLAEQQLDKSCYDLLASEARLASFWAIAKGDVPVTHWGALGRPFFGAGGSRGDAGLRSWSGSMFEYLMPPLTLAEPAGSVLAAAARVAIQEQIAYAQGGPWGISESAYAAVDHSLAYQYAPQGVPRLALRRTPADELVIAPYATLLALPLVPEQALANLQRLEALQARGELGFIEALDFCPERLQGGSSVSLVQTYMAHHQGMSLVALADLLLDGAPRRWTMADARLDAHVSLLQERLPREVARLQAPPLAPRHSDRRSSTGLSGLPFTPGEQGLPGTQLLSNGRYSVSLRGNGAGWSRFAGQDISRWRDDALRDSYGSFLFLRRGEQAAPVSLSQHPAPDPAARYQASFELDRVCLTAQWPDMRSRCTVWVSPEDDIELRQVELWNDGDSTLQLELLSMFEPVLCAARADEAHPAFSNFFIETDWVPEERALYLARRPRLADESSLHAVHFLAVHDDQLRGLRVQTERQRWAGRQHDASTPRADFRPGESVPPGGWPNGLDPVAALSLQLQLRPHTMTLLTLGTAAAFSREALNTLVDRYAQAPVLARSSLMSATFAGIRRREQRLAGEDAAAMQCLSSLLLMLYARPPAQPLFALPRRLDERLCDRRDLWRFGISGDLPLIVVSVQAMQGLRLMRTLAQALRLWAWAGVAMDLVVLNGEPRSYLMPLQAELQQLRESQTAAAGAGSATARMHLLYVDELSVQERVSLMAMARVRLLADGRPLSALLAELSEWHQSAWRQRRQQTRLPLARPDPSASTPAAQPGTRSTPQFRGAFAAQADDAAFSFSVRGALRPERPWVNVLANAEFGCQLSESGHGYSWAGNSRLQQLSAWSNDPVCDPAGEGLFVQELRSGAIWPLGASQPGDSDTGFDVEHQPGRSRISHQRGALALQASWTVDPELPLKQLRLSLHNQGARTQHLRLIGLAEWVLGAQRSDRMGVRSAMEALQRPQRPDWRGEVLLASQADGHAGFGGSSVFLTLHVCGQSETLLDGWTCDRRELFDETGQRVFPAQLGAQAGIGLDPCACAAVKLQLAAGARIDVVLLLGHGKSPAAARALALQALLRLGDERDAPARLEASTLAYWDTLLGQLSVHSPDPLFDALVNRWLLYQTLACRLWARAGFYQAGGAFGFRDQLQDAMALSRAAPELLRQQLLLSASRQFEAGDVQHWWHAPAGIGVRSHCSDDLLWLPYATLHYLRSSGDTAVLDEERPFLSGPDIPGGAEDLYGPAEISAHSASLYEHCALALDRSLGVGAHGLPLMGSGDWNDGMNRVGHQGRGESVWLAWLLCQLVDEFGPLAQARGDQARVQRWSHAALGWRAALATEAWDGQWYRRAFFDDGTPLGSEANAECRIDLIAQAWSVLSAVAPRQRQQQAMAAAARWLIDPAPGGAALDLGLLRLLSPPLQHAQPSAGYVQAYPPGVRENGGQYSHAAVWALMAQAALGQGDAAYLSFTRLSPAHRAAHQQQGALYLLEPYVMAGDVYGAAPYAGRGGWSWYTGSAAWAYRAALESICGLSLQAQRLSLRPCLPSHWPGLRLQLRHGGHCHHIQLCASWATQEIDAARAAGAVALAIGAELDLQALGDDSLHLLIYPAGLAPTAAWNPNTEVEEQPQ</sequence>
<feature type="compositionally biased region" description="Polar residues" evidence="3">
    <location>
        <begin position="1938"/>
        <end position="1952"/>
    </location>
</feature>
<feature type="region of interest" description="Disordered" evidence="3">
    <location>
        <begin position="1924"/>
        <end position="1952"/>
    </location>
</feature>
<dbReference type="Gene3D" id="2.70.98.40">
    <property type="entry name" value="Glycoside hydrolase, family 65, N-terminal domain"/>
    <property type="match status" value="2"/>
</dbReference>
<reference evidence="8" key="1">
    <citation type="submission" date="2023-09" db="EMBL/GenBank/DDBJ databases">
        <title>Paucibacter sp. APW11 Genome sequencing and assembly.</title>
        <authorList>
            <person name="Kim I."/>
        </authorList>
    </citation>
    <scope>NUCLEOTIDE SEQUENCE</scope>
    <source>
        <strain evidence="8">APW11</strain>
    </source>
</reference>
<keyword evidence="4" id="KW-1133">Transmembrane helix</keyword>
<keyword evidence="9" id="KW-1185">Reference proteome</keyword>
<feature type="region of interest" description="Disordered" evidence="3">
    <location>
        <begin position="1427"/>
        <end position="1459"/>
    </location>
</feature>
<feature type="transmembrane region" description="Helical" evidence="4">
    <location>
        <begin position="499"/>
        <end position="521"/>
    </location>
</feature>
<dbReference type="InterPro" id="IPR008928">
    <property type="entry name" value="6-hairpin_glycosidase_sf"/>
</dbReference>
<dbReference type="SUPFAM" id="SSF74650">
    <property type="entry name" value="Galactose mutarotase-like"/>
    <property type="match status" value="2"/>
</dbReference>
<dbReference type="InterPro" id="IPR011013">
    <property type="entry name" value="Gal_mutarotase_sf_dom"/>
</dbReference>